<dbReference type="OrthoDB" id="350602at2"/>
<dbReference type="Pfam" id="PF02255">
    <property type="entry name" value="PTS_IIA"/>
    <property type="match status" value="1"/>
</dbReference>
<reference evidence="8 9" key="1">
    <citation type="submission" date="2019-07" db="EMBL/GenBank/DDBJ databases">
        <title>Complete Genome Sequence of Leptotrichia goodfellowii Strain JCM 16774.</title>
        <authorList>
            <person name="Watanabe S."/>
            <person name="Cui L."/>
        </authorList>
    </citation>
    <scope>NUCLEOTIDE SEQUENCE [LARGE SCALE GENOMIC DNA]</scope>
    <source>
        <strain evidence="8 9">JCM16774</strain>
    </source>
</reference>
<sequence length="109" mass="12198">MDKEKLELIVFDIVNSAGTAKGLAYEALGEAEKGNYEEAEKLLKEADKSLLAAHNIQTEIIQAETSGDNMEVSVLFVHAQDHLMTAVEAKSLIECMIKMYRRIENLEKK</sequence>
<evidence type="ECO:0000256" key="3">
    <source>
        <dbReference type="ARBA" id="ARBA00022679"/>
    </source>
</evidence>
<evidence type="ECO:0000256" key="5">
    <source>
        <dbReference type="PIRSR" id="PIRSR000699-1"/>
    </source>
</evidence>
<dbReference type="AlphaFoldDB" id="A0A510JCB0"/>
<keyword evidence="2" id="KW-0762">Sugar transport</keyword>
<dbReference type="InterPro" id="IPR036542">
    <property type="entry name" value="PTS_IIA_lac/cel_sf"/>
</dbReference>
<feature type="binding site" evidence="6">
    <location>
        <position position="81"/>
    </location>
    <ligand>
        <name>Mg(2+)</name>
        <dbReference type="ChEBI" id="CHEBI:18420"/>
        <note>ligand shared between all trimeric partners</note>
    </ligand>
</feature>
<dbReference type="STRING" id="714315.GCA_000516535_01884"/>
<dbReference type="RefSeq" id="WP_006807747.1">
    <property type="nucleotide sequence ID" value="NZ_AP019822.1"/>
</dbReference>
<gene>
    <name evidence="8" type="ORF">JCM16774_1878</name>
</gene>
<dbReference type="KEGG" id="lgo:JCM16774_1878"/>
<comment type="cofactor">
    <cofactor evidence="6">
        <name>Mg(2+)</name>
        <dbReference type="ChEBI" id="CHEBI:18420"/>
    </cofactor>
    <text evidence="6">Binds 1 Mg(2+) ion per trimer.</text>
</comment>
<dbReference type="PIRSF" id="PIRSF000699">
    <property type="entry name" value="PTS_IILac_III"/>
    <property type="match status" value="1"/>
</dbReference>
<dbReference type="GO" id="GO:0016740">
    <property type="term" value="F:transferase activity"/>
    <property type="evidence" value="ECO:0007669"/>
    <property type="project" value="UniProtKB-KW"/>
</dbReference>
<dbReference type="PANTHER" id="PTHR34382:SF7">
    <property type="entry name" value="PTS SYSTEM N,N'-DIACETYLCHITOBIOSE-SPECIFIC EIIA COMPONENT"/>
    <property type="match status" value="1"/>
</dbReference>
<evidence type="ECO:0000313" key="8">
    <source>
        <dbReference type="EMBL" id="BBM36932.1"/>
    </source>
</evidence>
<dbReference type="PANTHER" id="PTHR34382">
    <property type="entry name" value="PTS SYSTEM N,N'-DIACETYLCHITOBIOSE-SPECIFIC EIIA COMPONENT"/>
    <property type="match status" value="1"/>
</dbReference>
<keyword evidence="4" id="KW-0598">Phosphotransferase system</keyword>
<name>A0A510JCB0_9FUSO</name>
<evidence type="ECO:0000256" key="2">
    <source>
        <dbReference type="ARBA" id="ARBA00022597"/>
    </source>
</evidence>
<dbReference type="Proteomes" id="UP000321606">
    <property type="component" value="Chromosome"/>
</dbReference>
<keyword evidence="6" id="KW-0460">Magnesium</keyword>
<evidence type="ECO:0000313" key="9">
    <source>
        <dbReference type="Proteomes" id="UP000321606"/>
    </source>
</evidence>
<dbReference type="GO" id="GO:0046872">
    <property type="term" value="F:metal ion binding"/>
    <property type="evidence" value="ECO:0007669"/>
    <property type="project" value="UniProtKB-KW"/>
</dbReference>
<keyword evidence="3" id="KW-0808">Transferase</keyword>
<proteinExistence type="predicted"/>
<keyword evidence="6" id="KW-0479">Metal-binding</keyword>
<dbReference type="Gene3D" id="1.20.58.80">
    <property type="entry name" value="Phosphotransferase system, lactose/cellobiose-type IIA subunit"/>
    <property type="match status" value="1"/>
</dbReference>
<dbReference type="EMBL" id="AP019822">
    <property type="protein sequence ID" value="BBM36932.1"/>
    <property type="molecule type" value="Genomic_DNA"/>
</dbReference>
<dbReference type="PROSITE" id="PS51095">
    <property type="entry name" value="PTS_EIIA_TYPE_3"/>
    <property type="match status" value="1"/>
</dbReference>
<feature type="active site" description="Tele-phosphohistidine intermediate" evidence="5">
    <location>
        <position position="78"/>
    </location>
</feature>
<accession>A0A510JCB0</accession>
<dbReference type="GO" id="GO:0009401">
    <property type="term" value="P:phosphoenolpyruvate-dependent sugar phosphotransferase system"/>
    <property type="evidence" value="ECO:0007669"/>
    <property type="project" value="UniProtKB-KW"/>
</dbReference>
<evidence type="ECO:0000256" key="6">
    <source>
        <dbReference type="PIRSR" id="PIRSR000699-2"/>
    </source>
</evidence>
<keyword evidence="1" id="KW-0813">Transport</keyword>
<organism evidence="8 9">
    <name type="scientific">Pseudoleptotrichia goodfellowii</name>
    <dbReference type="NCBI Taxonomy" id="157692"/>
    <lineage>
        <taxon>Bacteria</taxon>
        <taxon>Fusobacteriati</taxon>
        <taxon>Fusobacteriota</taxon>
        <taxon>Fusobacteriia</taxon>
        <taxon>Fusobacteriales</taxon>
        <taxon>Leptotrichiaceae</taxon>
        <taxon>Pseudoleptotrichia</taxon>
    </lineage>
</organism>
<feature type="modified residue" description="Phosphohistidine; by HPr" evidence="7">
    <location>
        <position position="78"/>
    </location>
</feature>
<evidence type="ECO:0000256" key="1">
    <source>
        <dbReference type="ARBA" id="ARBA00022448"/>
    </source>
</evidence>
<evidence type="ECO:0000256" key="4">
    <source>
        <dbReference type="ARBA" id="ARBA00022683"/>
    </source>
</evidence>
<dbReference type="CDD" id="cd00215">
    <property type="entry name" value="PTS_IIA_lac"/>
    <property type="match status" value="1"/>
</dbReference>
<evidence type="ECO:0000256" key="7">
    <source>
        <dbReference type="PROSITE-ProRule" id="PRU00418"/>
    </source>
</evidence>
<dbReference type="InterPro" id="IPR003188">
    <property type="entry name" value="PTS_IIA_lac/cel"/>
</dbReference>
<protein>
    <submittedName>
        <fullName evidence="8">PTS system lactose/ cellobiose-specific transporter subunit IIA</fullName>
    </submittedName>
</protein>
<dbReference type="SUPFAM" id="SSF46973">
    <property type="entry name" value="Enzyme IIa from lactose specific PTS, IIa-lac"/>
    <property type="match status" value="1"/>
</dbReference>